<evidence type="ECO:0000313" key="2">
    <source>
        <dbReference type="Proteomes" id="UP000254863"/>
    </source>
</evidence>
<dbReference type="Proteomes" id="UP000254863">
    <property type="component" value="Unassembled WGS sequence"/>
</dbReference>
<accession>A0A7H4N8B3</accession>
<keyword evidence="1" id="KW-0808">Transferase</keyword>
<dbReference type="EMBL" id="UGMS01000001">
    <property type="protein sequence ID" value="STV83149.1"/>
    <property type="molecule type" value="Genomic_DNA"/>
</dbReference>
<sequence length="39" mass="4684">MKNSAWDYLNKQDRSNLFFVLRGDEPQQDTLAIKRKYHG</sequence>
<reference evidence="1 2" key="1">
    <citation type="submission" date="2018-06" db="EMBL/GenBank/DDBJ databases">
        <authorList>
            <consortium name="Pathogen Informatics"/>
            <person name="Doyle S."/>
        </authorList>
    </citation>
    <scope>NUCLEOTIDE SEQUENCE [LARGE SCALE GENOMIC DNA]</scope>
    <source>
        <strain evidence="1 2">NCTC11685</strain>
    </source>
</reference>
<dbReference type="GO" id="GO:0016740">
    <property type="term" value="F:transferase activity"/>
    <property type="evidence" value="ECO:0007669"/>
    <property type="project" value="UniProtKB-KW"/>
</dbReference>
<proteinExistence type="predicted"/>
<organism evidence="1 2">
    <name type="scientific">Klebsiella michiganensis</name>
    <dbReference type="NCBI Taxonomy" id="1134687"/>
    <lineage>
        <taxon>Bacteria</taxon>
        <taxon>Pseudomonadati</taxon>
        <taxon>Pseudomonadota</taxon>
        <taxon>Gammaproteobacteria</taxon>
        <taxon>Enterobacterales</taxon>
        <taxon>Enterobacteriaceae</taxon>
        <taxon>Klebsiella/Raoultella group</taxon>
        <taxon>Klebsiella</taxon>
    </lineage>
</organism>
<comment type="caution">
    <text evidence="1">The sequence shown here is derived from an EMBL/GenBank/DDBJ whole genome shotgun (WGS) entry which is preliminary data.</text>
</comment>
<evidence type="ECO:0000313" key="1">
    <source>
        <dbReference type="EMBL" id="STV83149.1"/>
    </source>
</evidence>
<dbReference type="AlphaFoldDB" id="A0A7H4N8B3"/>
<gene>
    <name evidence="1" type="ORF">NCTC11685_03317</name>
</gene>
<protein>
    <submittedName>
        <fullName evidence="1">Phosphoglycerol transferase I</fullName>
    </submittedName>
</protein>
<name>A0A7H4N8B3_9ENTR</name>